<comment type="subcellular location">
    <subcellularLocation>
        <location evidence="1">Mitochondrion outer membrane</location>
        <topology evidence="1">Multi-pass membrane protein</topology>
    </subcellularLocation>
</comment>
<evidence type="ECO:0000313" key="8">
    <source>
        <dbReference type="Proteomes" id="UP000667349"/>
    </source>
</evidence>
<feature type="non-terminal residue" evidence="7">
    <location>
        <position position="1"/>
    </location>
</feature>
<reference evidence="7" key="1">
    <citation type="submission" date="2020-02" db="EMBL/GenBank/DDBJ databases">
        <title>Relaxed selection underlies rapid genomic changes in the transitions from sociality to social parasitism in ants.</title>
        <authorList>
            <person name="Bi X."/>
        </authorList>
    </citation>
    <scope>NUCLEOTIDE SEQUENCE</scope>
    <source>
        <strain evidence="7">BGI-DK2013a</strain>
        <tissue evidence="7">Whole body</tissue>
    </source>
</reference>
<evidence type="ECO:0000256" key="4">
    <source>
        <dbReference type="ARBA" id="ARBA00022989"/>
    </source>
</evidence>
<dbReference type="PANTHER" id="PTHR21346:SF0">
    <property type="entry name" value="RE45833P"/>
    <property type="match status" value="1"/>
</dbReference>
<accession>A0A836JNX5</accession>
<evidence type="ECO:0000256" key="1">
    <source>
        <dbReference type="ARBA" id="ARBA00004374"/>
    </source>
</evidence>
<feature type="compositionally biased region" description="Basic and acidic residues" evidence="6">
    <location>
        <begin position="16"/>
        <end position="33"/>
    </location>
</feature>
<proteinExistence type="inferred from homology"/>
<comment type="caution">
    <text evidence="7">The sequence shown here is derived from an EMBL/GenBank/DDBJ whole genome shotgun (WGS) entry which is preliminary data.</text>
</comment>
<feature type="region of interest" description="Disordered" evidence="6">
    <location>
        <begin position="68"/>
        <end position="89"/>
    </location>
</feature>
<feature type="non-terminal residue" evidence="7">
    <location>
        <position position="413"/>
    </location>
</feature>
<feature type="region of interest" description="Disordered" evidence="6">
    <location>
        <begin position="159"/>
        <end position="185"/>
    </location>
</feature>
<dbReference type="Proteomes" id="UP000667349">
    <property type="component" value="Unassembled WGS sequence"/>
</dbReference>
<dbReference type="GO" id="GO:0005741">
    <property type="term" value="C:mitochondrial outer membrane"/>
    <property type="evidence" value="ECO:0007669"/>
    <property type="project" value="UniProtKB-SubCell"/>
</dbReference>
<keyword evidence="8" id="KW-1185">Reference proteome</keyword>
<keyword evidence="4" id="KW-1133">Transmembrane helix</keyword>
<dbReference type="Pfam" id="PF04930">
    <property type="entry name" value="FUN14"/>
    <property type="match status" value="1"/>
</dbReference>
<evidence type="ECO:0000256" key="6">
    <source>
        <dbReference type="SAM" id="MobiDB-lite"/>
    </source>
</evidence>
<keyword evidence="3" id="KW-0812">Transmembrane</keyword>
<evidence type="ECO:0000256" key="3">
    <source>
        <dbReference type="ARBA" id="ARBA00022692"/>
    </source>
</evidence>
<sequence>MSSVSCAILHTLCRGPGKDTRVTHPRPARDGYHARTTTPKPTTRKSRARARLYASQSYGAVTASRRVYQRDDSGGAAAQQRQQRQRQRHKLHAITYERHELRRKSHRPTGSRNADECRVRPNDAEPGRPPFLSFERGRFECDKIRENKFTAIRSMLKQKIKGKRNRNEQGAEGATKTSKLGSREPSGSLQIIVPYLRQFTFDLTGRSTDVVAFVTVCENLLSNRTKMPIPKKSKEDANKEAYSIDASQEAKSFLEKIMGDVSKSSATKQIIIGTSSGWVTGFVTMKIGKVAACAIGGGIIMLQIAAHQGYIKINWDKIMSKAEKITDKVEEKITGEGPNFMDKSLMNIIAFQAERFVDKKLDKAERLLKQGKTYTRRWYHMLTGGNDSFQPTEFHFFLVSYVAGVAIGIATAN</sequence>
<keyword evidence="5" id="KW-0472">Membrane</keyword>
<name>A0A836JNX5_9HYME</name>
<evidence type="ECO:0000256" key="5">
    <source>
        <dbReference type="ARBA" id="ARBA00023136"/>
    </source>
</evidence>
<dbReference type="GO" id="GO:0000422">
    <property type="term" value="P:autophagy of mitochondrion"/>
    <property type="evidence" value="ECO:0007669"/>
    <property type="project" value="TreeGrafter"/>
</dbReference>
<dbReference type="PANTHER" id="PTHR21346">
    <property type="entry name" value="FUN14 DOMAIN CONTAINING"/>
    <property type="match status" value="1"/>
</dbReference>
<feature type="compositionally biased region" description="Basic and acidic residues" evidence="6">
    <location>
        <begin position="113"/>
        <end position="126"/>
    </location>
</feature>
<dbReference type="EMBL" id="JAANHZ010000210">
    <property type="protein sequence ID" value="KAG5314032.1"/>
    <property type="molecule type" value="Genomic_DNA"/>
</dbReference>
<protein>
    <submittedName>
        <fullName evidence="7">FUND2 protein</fullName>
    </submittedName>
</protein>
<evidence type="ECO:0000256" key="2">
    <source>
        <dbReference type="ARBA" id="ARBA00009160"/>
    </source>
</evidence>
<feature type="region of interest" description="Disordered" evidence="6">
    <location>
        <begin position="15"/>
        <end position="47"/>
    </location>
</feature>
<dbReference type="AlphaFoldDB" id="A0A836JNX5"/>
<dbReference type="InterPro" id="IPR007014">
    <property type="entry name" value="FUN14"/>
</dbReference>
<gene>
    <name evidence="7" type="primary">Fundc2</name>
    <name evidence="7" type="ORF">G6Z75_0005255</name>
</gene>
<comment type="similarity">
    <text evidence="2">Belongs to the FUN14 family.</text>
</comment>
<feature type="region of interest" description="Disordered" evidence="6">
    <location>
        <begin position="101"/>
        <end position="131"/>
    </location>
</feature>
<feature type="compositionally biased region" description="Polar residues" evidence="6">
    <location>
        <begin position="175"/>
        <end position="185"/>
    </location>
</feature>
<organism evidence="7 8">
    <name type="scientific">Acromyrmex insinuator</name>
    <dbReference type="NCBI Taxonomy" id="230686"/>
    <lineage>
        <taxon>Eukaryota</taxon>
        <taxon>Metazoa</taxon>
        <taxon>Ecdysozoa</taxon>
        <taxon>Arthropoda</taxon>
        <taxon>Hexapoda</taxon>
        <taxon>Insecta</taxon>
        <taxon>Pterygota</taxon>
        <taxon>Neoptera</taxon>
        <taxon>Endopterygota</taxon>
        <taxon>Hymenoptera</taxon>
        <taxon>Apocrita</taxon>
        <taxon>Aculeata</taxon>
        <taxon>Formicoidea</taxon>
        <taxon>Formicidae</taxon>
        <taxon>Myrmicinae</taxon>
        <taxon>Acromyrmex</taxon>
    </lineage>
</organism>
<evidence type="ECO:0000313" key="7">
    <source>
        <dbReference type="EMBL" id="KAG5314032.1"/>
    </source>
</evidence>